<name>A0ABT2D1P1_9BURK</name>
<reference evidence="2 3" key="1">
    <citation type="submission" date="2022-08" db="EMBL/GenBank/DDBJ databases">
        <title>Reclassification of Massilia species as members of the genera Telluria, Duganella, Pseudoduganella, Mokoshia gen. nov. and Zemynaea gen. nov. using orthogonal and non-orthogonal genome-based approaches.</title>
        <authorList>
            <person name="Bowman J.P."/>
        </authorList>
    </citation>
    <scope>NUCLEOTIDE SEQUENCE [LARGE SCALE GENOMIC DNA]</scope>
    <source>
        <strain evidence="2 3">JCM 31606</strain>
    </source>
</reference>
<accession>A0ABT2D1P1</accession>
<dbReference type="RefSeq" id="WP_258813337.1">
    <property type="nucleotide sequence ID" value="NZ_JANUGU010000007.1"/>
</dbReference>
<dbReference type="Proteomes" id="UP001204621">
    <property type="component" value="Unassembled WGS sequence"/>
</dbReference>
<proteinExistence type="predicted"/>
<dbReference type="EMBL" id="JANUGU010000007">
    <property type="protein sequence ID" value="MCS0660148.1"/>
    <property type="molecule type" value="Genomic_DNA"/>
</dbReference>
<sequence>MYLKHCIAVWLGGAALAVPVFALAGETASGQHASEVPGMAPPGAQVVRPVASAGASSAAAGAATARPAPGATASPGELDGMRGAGTQFADATLSAKLTGNAATRVATGSNVIQSGSFANAAGLPVVIQNSGANVLIQNATVINLELK</sequence>
<evidence type="ECO:0000313" key="2">
    <source>
        <dbReference type="EMBL" id="MCS0660148.1"/>
    </source>
</evidence>
<comment type="caution">
    <text evidence="2">The sequence shown here is derived from an EMBL/GenBank/DDBJ whole genome shotgun (WGS) entry which is preliminary data.</text>
</comment>
<evidence type="ECO:0000313" key="3">
    <source>
        <dbReference type="Proteomes" id="UP001204621"/>
    </source>
</evidence>
<evidence type="ECO:0000256" key="1">
    <source>
        <dbReference type="SAM" id="SignalP"/>
    </source>
</evidence>
<organism evidence="2 3">
    <name type="scientific">Massilia terrae</name>
    <dbReference type="NCBI Taxonomy" id="1811224"/>
    <lineage>
        <taxon>Bacteria</taxon>
        <taxon>Pseudomonadati</taxon>
        <taxon>Pseudomonadota</taxon>
        <taxon>Betaproteobacteria</taxon>
        <taxon>Burkholderiales</taxon>
        <taxon>Oxalobacteraceae</taxon>
        <taxon>Telluria group</taxon>
        <taxon>Massilia</taxon>
    </lineage>
</organism>
<keyword evidence="3" id="KW-1185">Reference proteome</keyword>
<feature type="signal peptide" evidence="1">
    <location>
        <begin position="1"/>
        <end position="24"/>
    </location>
</feature>
<gene>
    <name evidence="2" type="ORF">NX778_18920</name>
</gene>
<keyword evidence="1" id="KW-0732">Signal</keyword>
<feature type="chain" id="PRO_5045287819" evidence="1">
    <location>
        <begin position="25"/>
        <end position="147"/>
    </location>
</feature>
<protein>
    <submittedName>
        <fullName evidence="2">Uncharacterized protein</fullName>
    </submittedName>
</protein>